<feature type="region of interest" description="Disordered" evidence="3">
    <location>
        <begin position="381"/>
        <end position="408"/>
    </location>
</feature>
<keyword evidence="6" id="KW-1185">Reference proteome</keyword>
<feature type="compositionally biased region" description="Basic residues" evidence="3">
    <location>
        <begin position="399"/>
        <end position="408"/>
    </location>
</feature>
<proteinExistence type="inferred from homology"/>
<dbReference type="InterPro" id="IPR016688">
    <property type="entry name" value="MscS-like_plants/fungi"/>
</dbReference>
<protein>
    <recommendedName>
        <fullName evidence="7">Mechanosensitive ion channel protein</fullName>
    </recommendedName>
</protein>
<comment type="subcellular location">
    <subcellularLocation>
        <location evidence="1">Membrane</location>
        <topology evidence="1">Multi-pass membrane protein</topology>
    </subcellularLocation>
</comment>
<dbReference type="EMBL" id="CAKOGP040000001">
    <property type="protein sequence ID" value="CAJ1888982.1"/>
    <property type="molecule type" value="Genomic_DNA"/>
</dbReference>
<keyword evidence="4" id="KW-1133">Transmembrane helix</keyword>
<organism evidence="5 6">
    <name type="scientific">Cylindrotheca closterium</name>
    <dbReference type="NCBI Taxonomy" id="2856"/>
    <lineage>
        <taxon>Eukaryota</taxon>
        <taxon>Sar</taxon>
        <taxon>Stramenopiles</taxon>
        <taxon>Ochrophyta</taxon>
        <taxon>Bacillariophyta</taxon>
        <taxon>Bacillariophyceae</taxon>
        <taxon>Bacillariophycidae</taxon>
        <taxon>Bacillariales</taxon>
        <taxon>Bacillariaceae</taxon>
        <taxon>Cylindrotheca</taxon>
    </lineage>
</organism>
<reference evidence="5" key="1">
    <citation type="submission" date="2023-08" db="EMBL/GenBank/DDBJ databases">
        <authorList>
            <person name="Audoor S."/>
            <person name="Bilcke G."/>
        </authorList>
    </citation>
    <scope>NUCLEOTIDE SEQUENCE</scope>
</reference>
<feature type="transmembrane region" description="Helical" evidence="4">
    <location>
        <begin position="444"/>
        <end position="466"/>
    </location>
</feature>
<accession>A0AAD2CBC0</accession>
<keyword evidence="4" id="KW-0472">Membrane</keyword>
<feature type="transmembrane region" description="Helical" evidence="4">
    <location>
        <begin position="478"/>
        <end position="508"/>
    </location>
</feature>
<keyword evidence="4" id="KW-0812">Transmembrane</keyword>
<feature type="compositionally biased region" description="Low complexity" evidence="3">
    <location>
        <begin position="161"/>
        <end position="177"/>
    </location>
</feature>
<feature type="transmembrane region" description="Helical" evidence="4">
    <location>
        <begin position="874"/>
        <end position="896"/>
    </location>
</feature>
<comment type="caution">
    <text evidence="5">The sequence shown here is derived from an EMBL/GenBank/DDBJ whole genome shotgun (WGS) entry which is preliminary data.</text>
</comment>
<evidence type="ECO:0000256" key="4">
    <source>
        <dbReference type="SAM" id="Phobius"/>
    </source>
</evidence>
<sequence>MDLSEDDEAPSDRNSFLDSLRNSDPGFKATNDAEEEITFQEQNAETVRATNKTNMSNSGSDLLALFQRPQEETTPTTAHKSVSPPGARHPPDPFQGNDNSIQSPAPRRSSLLKGPNKPQAIATRGRTVSFDRRSLPKPGFDGPRNRSDDSSSRSPVPPPTSTNLPGVDLPGVDLPGVDLPGVGLPGVDLSGVDVNPRDLWQQQKLQSERALQSERTLTIDDLLSSGPYELEAETNILRAFEEHQHTQPAHQRMTSEMSSSVMSGVPEYLAHDFSIDDENTSDSKKTDEEEKTHSTDDDLERSQRIPLVRSHQRIKSVADQLVGLTLAMQTLQEEDYTQTADDEASLRDGVVSSPTGSQSNHSTRTRDRLNSLEAGLEVLTEVNEDSHHSNSDPQLPRPRFSRFHSNKKSHRTKRVLQGAKDIVEENEVIWKTFIRTRMSSMRTYVKNVSILLLVLTAIAAILYYFAGNPVAMEGQASVSWYLLFCARQVITLSLALASQVIIIDFLCVSTKFLLRLMGQYLTLLLIMSKGWPFVTFMWSLYNFAMLYGNRPFSKHWGFFLSIGLVNESNPSGDVVQSVWNGKVLFIALFLSIATTLKRFIVGLYLGRQTFGHYGPKLATVMQKMLVVSKVGYLAKKLEKAAALRPANPTESMRAKYADKFAAFRPNDSDTDDFSNGASERTLDMNKTDPLTGRLDNLEKQKLMGLLEQWEEPRRESTQSTTSSIAEVLRFRKALTFIQDDYPFAFAFGLADTRDATIRSAQQVYMGLLTATTLSDVVQFETIAEIATRPDGSIDERKAKEAIRVFRPDREGNLTLIDFIKSVDSIYKEFRLLQASIQNSSQIDQTFESIFNIAFYGASITIILSQVGVDPLALFLSFSSIIFAFAFMISSASSKYFEGLLFILVRRPYGIGDIIHISDVQRDTSADGSIGWIVRNVTLTHTLATWVPTLEHANFSNASLSNSRIINWARSPNAKFNIALNFPISTKYETIEIFKRAVEEYMKVRPREWLALHGFRVRSIFAEKGYMEIMISVVHRESWQNCGQVLDSKANLVTYCHEVQKKLGMRYIAPTVPIELIDSRGQDILSLIDNPTTESSSIDSKEGEDQVGQLSDDEMQFQQFRSMAKQKYNIRVC</sequence>
<name>A0AAD2CBC0_9STRA</name>
<feature type="compositionally biased region" description="Polar residues" evidence="3">
    <location>
        <begin position="12"/>
        <end position="22"/>
    </location>
</feature>
<dbReference type="GO" id="GO:0006820">
    <property type="term" value="P:monoatomic anion transport"/>
    <property type="evidence" value="ECO:0007669"/>
    <property type="project" value="TreeGrafter"/>
</dbReference>
<evidence type="ECO:0000313" key="6">
    <source>
        <dbReference type="Proteomes" id="UP001295423"/>
    </source>
</evidence>
<feature type="transmembrane region" description="Helical" evidence="4">
    <location>
        <begin position="583"/>
        <end position="606"/>
    </location>
</feature>
<dbReference type="PANTHER" id="PTHR31618">
    <property type="entry name" value="MECHANOSENSITIVE ION CHANNEL PROTEIN 5"/>
    <property type="match status" value="1"/>
</dbReference>
<evidence type="ECO:0000256" key="3">
    <source>
        <dbReference type="SAM" id="MobiDB-lite"/>
    </source>
</evidence>
<feature type="region of interest" description="Disordered" evidence="3">
    <location>
        <begin position="1"/>
        <end position="177"/>
    </location>
</feature>
<feature type="compositionally biased region" description="Polar residues" evidence="3">
    <location>
        <begin position="352"/>
        <end position="362"/>
    </location>
</feature>
<dbReference type="GO" id="GO:0005886">
    <property type="term" value="C:plasma membrane"/>
    <property type="evidence" value="ECO:0007669"/>
    <property type="project" value="TreeGrafter"/>
</dbReference>
<evidence type="ECO:0000256" key="1">
    <source>
        <dbReference type="ARBA" id="ARBA00004141"/>
    </source>
</evidence>
<dbReference type="PANTHER" id="PTHR31618:SF1">
    <property type="entry name" value="EF-HAND DOMAIN-CONTAINING PROTEIN"/>
    <property type="match status" value="1"/>
</dbReference>
<feature type="region of interest" description="Disordered" evidence="3">
    <location>
        <begin position="336"/>
        <end position="368"/>
    </location>
</feature>
<feature type="compositionally biased region" description="Polar residues" evidence="3">
    <location>
        <begin position="39"/>
        <end position="60"/>
    </location>
</feature>
<feature type="transmembrane region" description="Helical" evidence="4">
    <location>
        <begin position="520"/>
        <end position="541"/>
    </location>
</feature>
<dbReference type="AlphaFoldDB" id="A0AAD2CBC0"/>
<feature type="region of interest" description="Disordered" evidence="3">
    <location>
        <begin position="670"/>
        <end position="690"/>
    </location>
</feature>
<feature type="compositionally biased region" description="Basic and acidic residues" evidence="3">
    <location>
        <begin position="281"/>
        <end position="303"/>
    </location>
</feature>
<dbReference type="Proteomes" id="UP001295423">
    <property type="component" value="Unassembled WGS sequence"/>
</dbReference>
<comment type="similarity">
    <text evidence="2">Belongs to the MscS (TC 1.A.23) family.</text>
</comment>
<dbReference type="GO" id="GO:0008381">
    <property type="term" value="F:mechanosensitive monoatomic ion channel activity"/>
    <property type="evidence" value="ECO:0007669"/>
    <property type="project" value="TreeGrafter"/>
</dbReference>
<gene>
    <name evidence="5" type="ORF">CYCCA115_LOCUS23</name>
</gene>
<feature type="region of interest" description="Disordered" evidence="3">
    <location>
        <begin position="272"/>
        <end position="307"/>
    </location>
</feature>
<evidence type="ECO:0000313" key="5">
    <source>
        <dbReference type="EMBL" id="CAJ1888982.1"/>
    </source>
</evidence>
<evidence type="ECO:0000256" key="2">
    <source>
        <dbReference type="ARBA" id="ARBA00008017"/>
    </source>
</evidence>
<evidence type="ECO:0008006" key="7">
    <source>
        <dbReference type="Google" id="ProtNLM"/>
    </source>
</evidence>